<dbReference type="Proteomes" id="UP000823388">
    <property type="component" value="Chromosome 2N"/>
</dbReference>
<reference evidence="1" key="1">
    <citation type="submission" date="2020-05" db="EMBL/GenBank/DDBJ databases">
        <title>WGS assembly of Panicum virgatum.</title>
        <authorList>
            <person name="Lovell J.T."/>
            <person name="Jenkins J."/>
            <person name="Shu S."/>
            <person name="Juenger T.E."/>
            <person name="Schmutz J."/>
        </authorList>
    </citation>
    <scope>NUCLEOTIDE SEQUENCE</scope>
    <source>
        <strain evidence="1">AP13</strain>
    </source>
</reference>
<sequence length="260" mass="29993">MTSQCTHLGHPIIFSYKDRSQAYNFILSKFKAKLTGLKANKLNHAGRITYINSVLAFIPIYYMQNIIFSKGFIEKINSILRRFWWQGVQEENSSNPFHFRAWADICQPKSEGGLGIRNLLDVNKSLVLHSAWLIASNKDPFLTGVLKSKYYPRDFFLESFHSWHKVSLLVIYFTGQKILHHNSILQINAGNSNIWTDPWFEGWEDIHSSLNLSHNTQNLPNHVSELWDPHNFSWNAAIVLSTFSQPVANQILQTSKVLFA</sequence>
<proteinExistence type="predicted"/>
<gene>
    <name evidence="1" type="ORF">PVAP13_2NG410503</name>
</gene>
<evidence type="ECO:0008006" key="3">
    <source>
        <dbReference type="Google" id="ProtNLM"/>
    </source>
</evidence>
<protein>
    <recommendedName>
        <fullName evidence="3">Reverse transcriptase</fullName>
    </recommendedName>
</protein>
<dbReference type="PANTHER" id="PTHR33116:SF86">
    <property type="entry name" value="REVERSE TRANSCRIPTASE DOMAIN-CONTAINING PROTEIN"/>
    <property type="match status" value="1"/>
</dbReference>
<accession>A0A8T0VLA1</accession>
<dbReference type="PANTHER" id="PTHR33116">
    <property type="entry name" value="REVERSE TRANSCRIPTASE ZINC-BINDING DOMAIN-CONTAINING PROTEIN-RELATED-RELATED"/>
    <property type="match status" value="1"/>
</dbReference>
<dbReference type="AlphaFoldDB" id="A0A8T0VLA1"/>
<evidence type="ECO:0000313" key="1">
    <source>
        <dbReference type="EMBL" id="KAG2635990.1"/>
    </source>
</evidence>
<evidence type="ECO:0000313" key="2">
    <source>
        <dbReference type="Proteomes" id="UP000823388"/>
    </source>
</evidence>
<dbReference type="EMBL" id="CM029040">
    <property type="protein sequence ID" value="KAG2635990.1"/>
    <property type="molecule type" value="Genomic_DNA"/>
</dbReference>
<organism evidence="1 2">
    <name type="scientific">Panicum virgatum</name>
    <name type="common">Blackwell switchgrass</name>
    <dbReference type="NCBI Taxonomy" id="38727"/>
    <lineage>
        <taxon>Eukaryota</taxon>
        <taxon>Viridiplantae</taxon>
        <taxon>Streptophyta</taxon>
        <taxon>Embryophyta</taxon>
        <taxon>Tracheophyta</taxon>
        <taxon>Spermatophyta</taxon>
        <taxon>Magnoliopsida</taxon>
        <taxon>Liliopsida</taxon>
        <taxon>Poales</taxon>
        <taxon>Poaceae</taxon>
        <taxon>PACMAD clade</taxon>
        <taxon>Panicoideae</taxon>
        <taxon>Panicodae</taxon>
        <taxon>Paniceae</taxon>
        <taxon>Panicinae</taxon>
        <taxon>Panicum</taxon>
        <taxon>Panicum sect. Hiantes</taxon>
    </lineage>
</organism>
<comment type="caution">
    <text evidence="1">The sequence shown here is derived from an EMBL/GenBank/DDBJ whole genome shotgun (WGS) entry which is preliminary data.</text>
</comment>
<keyword evidence="2" id="KW-1185">Reference proteome</keyword>
<name>A0A8T0VLA1_PANVG</name>